<keyword evidence="1" id="KW-0524">Neurogenesis</keyword>
<name>A0A8B8B8J7_CRAVI</name>
<dbReference type="PANTHER" id="PTHR22625:SF70">
    <property type="entry name" value="PLEXIN A, ISOFORM A"/>
    <property type="match status" value="1"/>
</dbReference>
<dbReference type="KEGG" id="cvn:111108113"/>
<keyword evidence="5" id="KW-0812">Transmembrane</keyword>
<evidence type="ECO:0000259" key="7">
    <source>
        <dbReference type="PROSITE" id="PS51004"/>
    </source>
</evidence>
<dbReference type="SUPFAM" id="SSF103575">
    <property type="entry name" value="Plexin repeat"/>
    <property type="match status" value="1"/>
</dbReference>
<dbReference type="SUPFAM" id="SSF101912">
    <property type="entry name" value="Sema domain"/>
    <property type="match status" value="1"/>
</dbReference>
<evidence type="ECO:0000256" key="1">
    <source>
        <dbReference type="ARBA" id="ARBA00022902"/>
    </source>
</evidence>
<evidence type="ECO:0000256" key="3">
    <source>
        <dbReference type="PROSITE-ProRule" id="PRU00352"/>
    </source>
</evidence>
<dbReference type="SUPFAM" id="SSF82895">
    <property type="entry name" value="TSP-1 type 1 repeat"/>
    <property type="match status" value="1"/>
</dbReference>
<gene>
    <name evidence="9" type="primary">LOC111108113</name>
</gene>
<dbReference type="GO" id="GO:0002116">
    <property type="term" value="C:semaphorin receptor complex"/>
    <property type="evidence" value="ECO:0007669"/>
    <property type="project" value="TreeGrafter"/>
</dbReference>
<comment type="caution">
    <text evidence="3">Lacks conserved residue(s) required for the propagation of feature annotation.</text>
</comment>
<evidence type="ECO:0000256" key="6">
    <source>
        <dbReference type="SAM" id="SignalP"/>
    </source>
</evidence>
<evidence type="ECO:0000313" key="8">
    <source>
        <dbReference type="Proteomes" id="UP000694844"/>
    </source>
</evidence>
<keyword evidence="6" id="KW-0732">Signal</keyword>
<dbReference type="InterPro" id="IPR036352">
    <property type="entry name" value="Semap_dom_sf"/>
</dbReference>
<protein>
    <submittedName>
        <fullName evidence="9">Plexin-A2-like isoform X1</fullName>
    </submittedName>
</protein>
<dbReference type="Gene3D" id="2.60.40.10">
    <property type="entry name" value="Immunoglobulins"/>
    <property type="match status" value="1"/>
</dbReference>
<dbReference type="InterPro" id="IPR031148">
    <property type="entry name" value="Plexin"/>
</dbReference>
<keyword evidence="2" id="KW-1015">Disulfide bond</keyword>
<dbReference type="InterPro" id="IPR000884">
    <property type="entry name" value="TSP1_rpt"/>
</dbReference>
<dbReference type="InterPro" id="IPR013783">
    <property type="entry name" value="Ig-like_fold"/>
</dbReference>
<dbReference type="SMART" id="SM00630">
    <property type="entry name" value="Sema"/>
    <property type="match status" value="1"/>
</dbReference>
<dbReference type="InterPro" id="IPR036383">
    <property type="entry name" value="TSP1_rpt_sf"/>
</dbReference>
<dbReference type="Pfam" id="PF17960">
    <property type="entry name" value="TIG_plexin"/>
    <property type="match status" value="1"/>
</dbReference>
<reference evidence="9" key="1">
    <citation type="submission" date="2025-08" db="UniProtKB">
        <authorList>
            <consortium name="RefSeq"/>
        </authorList>
    </citation>
    <scope>IDENTIFICATION</scope>
    <source>
        <tissue evidence="9">Whole sample</tissue>
    </source>
</reference>
<dbReference type="OrthoDB" id="6147782at2759"/>
<feature type="transmembrane region" description="Helical" evidence="5">
    <location>
        <begin position="799"/>
        <end position="820"/>
    </location>
</feature>
<dbReference type="FunFam" id="2.20.100.10:FF:000001">
    <property type="entry name" value="semaphorin-5A isoform X1"/>
    <property type="match status" value="1"/>
</dbReference>
<feature type="domain" description="Sema" evidence="7">
    <location>
        <begin position="16"/>
        <end position="485"/>
    </location>
</feature>
<feature type="compositionally biased region" description="Polar residues" evidence="4">
    <location>
        <begin position="984"/>
        <end position="1002"/>
    </location>
</feature>
<dbReference type="AlphaFoldDB" id="A0A8B8B8J7"/>
<dbReference type="GO" id="GO:0007399">
    <property type="term" value="P:nervous system development"/>
    <property type="evidence" value="ECO:0007669"/>
    <property type="project" value="UniProtKB-KW"/>
</dbReference>
<feature type="chain" id="PRO_5034335736" evidence="6">
    <location>
        <begin position="23"/>
        <end position="1002"/>
    </location>
</feature>
<feature type="region of interest" description="Disordered" evidence="4">
    <location>
        <begin position="933"/>
        <end position="1002"/>
    </location>
</feature>
<evidence type="ECO:0000256" key="4">
    <source>
        <dbReference type="SAM" id="MobiDB-lite"/>
    </source>
</evidence>
<dbReference type="RefSeq" id="XP_022299391.1">
    <property type="nucleotide sequence ID" value="XM_022443683.1"/>
</dbReference>
<evidence type="ECO:0000256" key="2">
    <source>
        <dbReference type="ARBA" id="ARBA00023157"/>
    </source>
</evidence>
<dbReference type="GO" id="GO:0030334">
    <property type="term" value="P:regulation of cell migration"/>
    <property type="evidence" value="ECO:0007669"/>
    <property type="project" value="TreeGrafter"/>
</dbReference>
<keyword evidence="5" id="KW-0472">Membrane</keyword>
<feature type="signal peptide" evidence="6">
    <location>
        <begin position="1"/>
        <end position="22"/>
    </location>
</feature>
<dbReference type="SMART" id="SM00209">
    <property type="entry name" value="TSP1"/>
    <property type="match status" value="2"/>
</dbReference>
<dbReference type="Gene3D" id="2.20.100.10">
    <property type="entry name" value="Thrombospondin type-1 (TSP1) repeat"/>
    <property type="match status" value="2"/>
</dbReference>
<keyword evidence="5" id="KW-1133">Transmembrane helix</keyword>
<keyword evidence="8" id="KW-1185">Reference proteome</keyword>
<evidence type="ECO:0000313" key="9">
    <source>
        <dbReference type="RefSeq" id="XP_022299391.1"/>
    </source>
</evidence>
<dbReference type="InterPro" id="IPR015943">
    <property type="entry name" value="WD40/YVTN_repeat-like_dom_sf"/>
</dbReference>
<dbReference type="InterPro" id="IPR041019">
    <property type="entry name" value="TIG1_plexin"/>
</dbReference>
<evidence type="ECO:0000256" key="5">
    <source>
        <dbReference type="SAM" id="Phobius"/>
    </source>
</evidence>
<dbReference type="GO" id="GO:0017154">
    <property type="term" value="F:semaphorin receptor activity"/>
    <property type="evidence" value="ECO:0007669"/>
    <property type="project" value="InterPro"/>
</dbReference>
<dbReference type="Pfam" id="PF00090">
    <property type="entry name" value="TSP_1"/>
    <property type="match status" value="1"/>
</dbReference>
<dbReference type="GeneID" id="111108113"/>
<accession>A0A8B8B8J7</accession>
<proteinExistence type="predicted"/>
<dbReference type="Gene3D" id="2.130.10.10">
    <property type="entry name" value="YVTN repeat-like/Quinoprotein amine dehydrogenase"/>
    <property type="match status" value="1"/>
</dbReference>
<dbReference type="PANTHER" id="PTHR22625">
    <property type="entry name" value="PLEXIN"/>
    <property type="match status" value="1"/>
</dbReference>
<organism evidence="8 9">
    <name type="scientific">Crassostrea virginica</name>
    <name type="common">Eastern oyster</name>
    <dbReference type="NCBI Taxonomy" id="6565"/>
    <lineage>
        <taxon>Eukaryota</taxon>
        <taxon>Metazoa</taxon>
        <taxon>Spiralia</taxon>
        <taxon>Lophotrochozoa</taxon>
        <taxon>Mollusca</taxon>
        <taxon>Bivalvia</taxon>
        <taxon>Autobranchia</taxon>
        <taxon>Pteriomorphia</taxon>
        <taxon>Ostreida</taxon>
        <taxon>Ostreoidea</taxon>
        <taxon>Ostreidae</taxon>
        <taxon>Crassostrea</taxon>
    </lineage>
</organism>
<feature type="compositionally biased region" description="Acidic residues" evidence="4">
    <location>
        <begin position="963"/>
        <end position="972"/>
    </location>
</feature>
<dbReference type="Proteomes" id="UP000694844">
    <property type="component" value="Chromosome 8"/>
</dbReference>
<dbReference type="PROSITE" id="PS50092">
    <property type="entry name" value="TSP1"/>
    <property type="match status" value="1"/>
</dbReference>
<dbReference type="GO" id="GO:0005886">
    <property type="term" value="C:plasma membrane"/>
    <property type="evidence" value="ECO:0007669"/>
    <property type="project" value="TreeGrafter"/>
</dbReference>
<sequence length="1002" mass="111365">MNWFDRLSIYLAIFLQAKFTFCCYQKECSIQSVLDIPNSKSNFTHMTVHGADTVLLGGVNYIYRVFAGNLTLDKTEKLGPRYINSNPDIMYDSHVKVFLEIRKSNGETKELILCTIDYQFRCERRDITTLNVLSVTNFGLSGLLINNSALANSVAFIAPESDLYNSSVSIALYMGLSWSNTAPSIFRDILASFSRRSLNNFTLTYSGLLSKSAIIVDQQIRGSFPIQYMYGFASGLFSYVLTIQKSSVLSEDYITKLIRVCQSDKSFKSYSETPLRCEYEGKKMDFLQTAYTGKPGHLLAKSLGISPEDDLLFGIFGSKFQENRLTTRDEESALCVYTLRSIDLILKRNIQTCFQGIGNIGPDHVVPPLNCRIANIPIGDNYCGQYDVNHPINGPEPIQSQGILSFNRSASSIIAFPAQNGETIIFLGLQEGTIQKIRIRSILFVEEYGEIKLTIGIPILQLTLPAMAQNNVFVLTSKKLIKMAVEVCSCYDSCVGCLRDPFCGWNIQTHSCFVLDNETDHNSTAQQCPSVSHINRTKDNISSALQKINPSTDWTENITKNEIILTVVNLPQLRGQYTCVFKGYGAALKTDGERLYMESIHCAMPTGKDLQLYPFVKDCLGFELSVLLENTSILSTSVSIKPCEIRQTSCVEKNCIVHGFWSSFCPYGEWSNCTKTCGGGTQNRTRQRTCSDPPPSKEGKFCEGEATETETRKCNLEKCPIYGTWTSFQPIQNWNACSESCGLGNQSLLKMRTCILATSTNKTNVCSGSTLEYEFRTCLGSQCIFEQVFTESNAMSTGVAFSLGSGVFVMIAITTIVYLYHRRKLKRARHDVYVLPAHVSTEHKARGHSSYISLTGLNELPPPTDDDSAVYAEILDSDGEVHSDCYTRPNSKAGSNDDYLQPYNILTKTAERLHSYEALKNAIKDETPNPLLKNISLSGREEGPARGVGNSSETDVAFGECAETLEDIEGVAESEINQKEDTPKSGSADSEENGQNTHTSWD</sequence>
<dbReference type="InterPro" id="IPR001627">
    <property type="entry name" value="Semap_dom"/>
</dbReference>
<dbReference type="PROSITE" id="PS51004">
    <property type="entry name" value="SEMA"/>
    <property type="match status" value="1"/>
</dbReference>
<dbReference type="Pfam" id="PF01403">
    <property type="entry name" value="Sema"/>
    <property type="match status" value="1"/>
</dbReference>